<dbReference type="EMBL" id="GGFJ01013836">
    <property type="protein sequence ID" value="MBW62977.1"/>
    <property type="molecule type" value="Transcribed_RNA"/>
</dbReference>
<evidence type="ECO:0000313" key="2">
    <source>
        <dbReference type="EMBL" id="MBW62977.1"/>
    </source>
</evidence>
<feature type="chain" id="PRO_5014895479" evidence="1">
    <location>
        <begin position="24"/>
        <end position="77"/>
    </location>
</feature>
<feature type="signal peptide" evidence="1">
    <location>
        <begin position="1"/>
        <end position="23"/>
    </location>
</feature>
<accession>A0A2M4CCC5</accession>
<name>A0A2M4CCC5_9DIPT</name>
<dbReference type="AlphaFoldDB" id="A0A2M4CCC5"/>
<keyword evidence="1" id="KW-0732">Signal</keyword>
<evidence type="ECO:0000256" key="1">
    <source>
        <dbReference type="SAM" id="SignalP"/>
    </source>
</evidence>
<proteinExistence type="predicted"/>
<organism evidence="2">
    <name type="scientific">Anopheles marajoara</name>
    <dbReference type="NCBI Taxonomy" id="58244"/>
    <lineage>
        <taxon>Eukaryota</taxon>
        <taxon>Metazoa</taxon>
        <taxon>Ecdysozoa</taxon>
        <taxon>Arthropoda</taxon>
        <taxon>Hexapoda</taxon>
        <taxon>Insecta</taxon>
        <taxon>Pterygota</taxon>
        <taxon>Neoptera</taxon>
        <taxon>Endopterygota</taxon>
        <taxon>Diptera</taxon>
        <taxon>Nematocera</taxon>
        <taxon>Culicoidea</taxon>
        <taxon>Culicidae</taxon>
        <taxon>Anophelinae</taxon>
        <taxon>Anopheles</taxon>
    </lineage>
</organism>
<sequence length="77" mass="8752">MMLSISSLFSWLVLLSTRRPCWMTSLSSFSFTSARSTIFSSTVFSVIRRNTRTCFFCPIRCARSIACRSICGFQSES</sequence>
<reference evidence="2" key="1">
    <citation type="submission" date="2018-01" db="EMBL/GenBank/DDBJ databases">
        <title>An insight into the sialome of Amazonian anophelines.</title>
        <authorList>
            <person name="Ribeiro J.M."/>
            <person name="Scarpassa V."/>
            <person name="Calvo E."/>
        </authorList>
    </citation>
    <scope>NUCLEOTIDE SEQUENCE</scope>
    <source>
        <tissue evidence="2">Salivary glands</tissue>
    </source>
</reference>
<protein>
    <submittedName>
        <fullName evidence="2">Putative secreted protein</fullName>
    </submittedName>
</protein>